<reference evidence="3 4" key="1">
    <citation type="journal article" date="2005" name="Science">
        <title>Comparative genomics of trypanosomatid parasitic protozoa.</title>
        <authorList>
            <person name="El-Sayed N.M."/>
            <person name="Myler P.J."/>
            <person name="Blandin G."/>
            <person name="Berriman M."/>
            <person name="Crabtree J."/>
            <person name="Aggarwal G."/>
            <person name="Caler E."/>
            <person name="Renauld H."/>
            <person name="Worthey E.A."/>
            <person name="Hertz-Fowler C."/>
            <person name="Ghedin E."/>
            <person name="Peacock C."/>
            <person name="Bartholomeu D.C."/>
            <person name="Haas B.J."/>
            <person name="Tran A.N."/>
            <person name="Wortman J.R."/>
            <person name="Alsmark U.C."/>
            <person name="Angiuoli S."/>
            <person name="Anupama A."/>
            <person name="Badger J."/>
            <person name="Bringaud F."/>
            <person name="Cadag E."/>
            <person name="Carlton J.M."/>
            <person name="Cerqueira G.C."/>
            <person name="Creasy T."/>
            <person name="Delcher A.L."/>
            <person name="Djikeng A."/>
            <person name="Embley T.M."/>
            <person name="Hauser C."/>
            <person name="Ivens A.C."/>
            <person name="Kummerfeld S.K."/>
            <person name="Pereira-Leal J.B."/>
            <person name="Nilsson D."/>
            <person name="Peterson J."/>
            <person name="Salzberg S.L."/>
            <person name="Shallom J."/>
            <person name="Silva J.C."/>
            <person name="Sundaram J."/>
            <person name="Westenberger S."/>
            <person name="White O."/>
            <person name="Melville S.E."/>
            <person name="Donelson J.E."/>
            <person name="Andersson B."/>
            <person name="Stuart K.D."/>
            <person name="Hall N."/>
        </authorList>
    </citation>
    <scope>NUCLEOTIDE SEQUENCE [LARGE SCALE GENOMIC DNA]</scope>
    <source>
        <strain evidence="3 4">927/4 GUTat10.1</strain>
    </source>
</reference>
<dbReference type="eggNOG" id="ENOG502TNA7">
    <property type="taxonomic scope" value="Eukaryota"/>
</dbReference>
<dbReference type="PaxDb" id="5691-EAN78780"/>
<dbReference type="EMBL" id="CM000208">
    <property type="protein sequence ID" value="EAN78780.1"/>
    <property type="molecule type" value="Genomic_DNA"/>
</dbReference>
<dbReference type="OrthoDB" id="295355at2759"/>
<dbReference type="GeneID" id="3661810"/>
<dbReference type="AlphaFoldDB" id="Q388J0"/>
<evidence type="ECO:0000256" key="1">
    <source>
        <dbReference type="SAM" id="Coils"/>
    </source>
</evidence>
<dbReference type="GO" id="GO:0036064">
    <property type="term" value="C:ciliary basal body"/>
    <property type="evidence" value="ECO:0000314"/>
    <property type="project" value="GeneDB"/>
</dbReference>
<keyword evidence="4" id="KW-1185">Reference proteome</keyword>
<feature type="compositionally biased region" description="Basic and acidic residues" evidence="2">
    <location>
        <begin position="184"/>
        <end position="195"/>
    </location>
</feature>
<feature type="coiled-coil region" evidence="1">
    <location>
        <begin position="88"/>
        <end position="143"/>
    </location>
</feature>
<dbReference type="InterPro" id="IPR033362">
    <property type="entry name" value="SSNA1_fam"/>
</dbReference>
<evidence type="ECO:0008006" key="5">
    <source>
        <dbReference type="Google" id="ProtNLM"/>
    </source>
</evidence>
<evidence type="ECO:0000313" key="4">
    <source>
        <dbReference type="Proteomes" id="UP000008524"/>
    </source>
</evidence>
<dbReference type="PANTHER" id="PTHR28661">
    <property type="entry name" value="SJOEGREN SYNDROME NUCLEAR AUTOANTIGEN 1"/>
    <property type="match status" value="1"/>
</dbReference>
<dbReference type="PANTHER" id="PTHR28661:SF1">
    <property type="entry name" value="MICROTUBULE NUCLEATION FACTOR SSNA1"/>
    <property type="match status" value="1"/>
</dbReference>
<dbReference type="Proteomes" id="UP000008524">
    <property type="component" value="Chromosome 10"/>
</dbReference>
<evidence type="ECO:0000313" key="3">
    <source>
        <dbReference type="EMBL" id="EAN78780.1"/>
    </source>
</evidence>
<feature type="region of interest" description="Disordered" evidence="2">
    <location>
        <begin position="173"/>
        <end position="195"/>
    </location>
</feature>
<name>Q388J0_TRYB2</name>
<dbReference type="KEGG" id="tbr:Tb10.61.2720"/>
<gene>
    <name evidence="3" type="ORF">Tb10.61.2720</name>
</gene>
<accession>Q388J0</accession>
<organism evidence="3 4">
    <name type="scientific">Trypanosoma brucei brucei (strain 927/4 GUTat10.1)</name>
    <dbReference type="NCBI Taxonomy" id="185431"/>
    <lineage>
        <taxon>Eukaryota</taxon>
        <taxon>Discoba</taxon>
        <taxon>Euglenozoa</taxon>
        <taxon>Kinetoplastea</taxon>
        <taxon>Metakinetoplastina</taxon>
        <taxon>Trypanosomatida</taxon>
        <taxon>Trypanosomatidae</taxon>
        <taxon>Trypanosoma</taxon>
    </lineage>
</organism>
<dbReference type="InParanoid" id="Q388J0"/>
<proteinExistence type="predicted"/>
<evidence type="ECO:0000256" key="2">
    <source>
        <dbReference type="SAM" id="MobiDB-lite"/>
    </source>
</evidence>
<protein>
    <recommendedName>
        <fullName evidence="5">Sjogren s syndrome nuclear autoantigen 1</fullName>
    </recommendedName>
</protein>
<dbReference type="RefSeq" id="XP_827892.1">
    <property type="nucleotide sequence ID" value="XM_822799.1"/>
</dbReference>
<keyword evidence="1" id="KW-0175">Coiled coil</keyword>
<dbReference type="GO" id="GO:0051286">
    <property type="term" value="C:cell tip"/>
    <property type="evidence" value="ECO:0000314"/>
    <property type="project" value="GeneDB"/>
</dbReference>
<dbReference type="GO" id="GO:0010608">
    <property type="term" value="P:post-transcriptional regulation of gene expression"/>
    <property type="evidence" value="ECO:0000314"/>
    <property type="project" value="GeneDB"/>
</dbReference>
<reference evidence="3 4" key="2">
    <citation type="journal article" date="2005" name="Science">
        <title>The genome of the African trypanosome Trypanosoma brucei.</title>
        <authorList>
            <person name="Berriman M."/>
            <person name="Ghedin E."/>
            <person name="Hertz-Fowler C."/>
            <person name="Blandin G."/>
            <person name="Renauld H."/>
            <person name="Bartholomeu D.C."/>
            <person name="Lennard N.J."/>
            <person name="Caler E."/>
            <person name="Hamlin N.E."/>
            <person name="Haas B."/>
            <person name="Bohme U."/>
            <person name="Hannick L."/>
            <person name="Aslett M.A."/>
            <person name="Shallom J."/>
            <person name="Marcello L."/>
            <person name="Hou L."/>
            <person name="Wickstead B."/>
            <person name="Alsmark U.C."/>
            <person name="Arrowsmith C."/>
            <person name="Atkin R.J."/>
            <person name="Barron A.J."/>
            <person name="Bringaud F."/>
            <person name="Brooks K."/>
            <person name="Carrington M."/>
            <person name="Cherevach I."/>
            <person name="Chillingworth T.J."/>
            <person name="Churcher C."/>
            <person name="Clark L.N."/>
            <person name="Corton C.H."/>
            <person name="Cronin A."/>
            <person name="Davies R.M."/>
            <person name="Doggett J."/>
            <person name="Djikeng A."/>
            <person name="Feldblyum T."/>
            <person name="Field M.C."/>
            <person name="Fraser A."/>
            <person name="Goodhead I."/>
            <person name="Hance Z."/>
            <person name="Harper D."/>
            <person name="Harris B.R."/>
            <person name="Hauser H."/>
            <person name="Hostetler J."/>
            <person name="Ivens A."/>
            <person name="Jagels K."/>
            <person name="Johnson D."/>
            <person name="Johnson J."/>
            <person name="Jones K."/>
            <person name="Kerhornou A.X."/>
            <person name="Koo H."/>
            <person name="Larke N."/>
            <person name="Landfear S."/>
            <person name="Larkin C."/>
            <person name="Leech V."/>
            <person name="Line A."/>
            <person name="Lord A."/>
            <person name="Macleod A."/>
            <person name="Mooney P.J."/>
            <person name="Moule S."/>
            <person name="Martin D.M."/>
            <person name="Morgan G.W."/>
            <person name="Mungall K."/>
            <person name="Norbertczak H."/>
            <person name="Ormond D."/>
            <person name="Pai G."/>
            <person name="Peacock C.S."/>
            <person name="Peterson J."/>
            <person name="Quail M.A."/>
            <person name="Rabbinowitsch E."/>
            <person name="Rajandream M.A."/>
            <person name="Reitter C."/>
            <person name="Salzberg S.L."/>
            <person name="Sanders M."/>
            <person name="Schobel S."/>
            <person name="Sharp S."/>
            <person name="Simmonds M."/>
            <person name="Simpson A.J."/>
            <person name="Tallon L."/>
            <person name="Turner C.M."/>
            <person name="Tait A."/>
            <person name="Tivey A.R."/>
            <person name="Van Aken S."/>
            <person name="Walker D."/>
            <person name="Wanless D."/>
            <person name="Wang S."/>
            <person name="White B."/>
            <person name="White O."/>
            <person name="Whitehead S."/>
            <person name="Woodward J."/>
            <person name="Wortman J."/>
            <person name="Adams M.D."/>
            <person name="Embley T.M."/>
            <person name="Gull K."/>
            <person name="Ullu E."/>
            <person name="Barry J.D."/>
            <person name="Fairlamb A.H."/>
            <person name="Opperdoes F."/>
            <person name="Barrell B.G."/>
            <person name="Donelson J.E."/>
            <person name="Hall N."/>
            <person name="Fraser C.M."/>
            <person name="Melville S.E."/>
            <person name="El-Sayed N.M."/>
        </authorList>
    </citation>
    <scope>NUCLEOTIDE SEQUENCE [LARGE SCALE GENOMIC DNA]</scope>
    <source>
        <strain evidence="3 4">927/4 GUTat10.1</strain>
    </source>
</reference>
<sequence>MGTFCSRWWVHLTSLFLSKKTTKGKCGGGGVLYNICPQIYGVILICVRHFTHFFLQRFWLRRFIFTPNFVVAVNRRMASFGSEAQATSNELVAVIEELKERRAALDRNIRREEEERARTLTEVNALNERLVSLNESLAKKTAMRSELDRVIRDTSESFKGILQESKSLLVKARKESSGLTGSSDAKKGHRESAVS</sequence>
<dbReference type="STRING" id="185431.Q388J0"/>